<dbReference type="OrthoDB" id="8436363at2759"/>
<dbReference type="KEGG" id="sre:PTSG_12931"/>
<keyword evidence="2" id="KW-1185">Reference proteome</keyword>
<dbReference type="InterPro" id="IPR001611">
    <property type="entry name" value="Leu-rich_rpt"/>
</dbReference>
<evidence type="ECO:0000313" key="2">
    <source>
        <dbReference type="Proteomes" id="UP000007799"/>
    </source>
</evidence>
<dbReference type="Proteomes" id="UP000007799">
    <property type="component" value="Unassembled WGS sequence"/>
</dbReference>
<dbReference type="Gene3D" id="3.80.10.10">
    <property type="entry name" value="Ribonuclease Inhibitor"/>
    <property type="match status" value="1"/>
</dbReference>
<dbReference type="EMBL" id="GL832985">
    <property type="protein sequence ID" value="EGD79419.1"/>
    <property type="molecule type" value="Genomic_DNA"/>
</dbReference>
<protein>
    <submittedName>
        <fullName evidence="1">Uncharacterized protein</fullName>
    </submittedName>
</protein>
<dbReference type="InterPro" id="IPR052394">
    <property type="entry name" value="LRR-containing"/>
</dbReference>
<dbReference type="RefSeq" id="XP_004989188.1">
    <property type="nucleotide sequence ID" value="XM_004989131.1"/>
</dbReference>
<dbReference type="PANTHER" id="PTHR24114">
    <property type="entry name" value="LEUCINE RICH REPEAT FAMILY PROTEIN"/>
    <property type="match status" value="1"/>
</dbReference>
<name>F2UP64_SALR5</name>
<gene>
    <name evidence="1" type="ORF">PTSG_12931</name>
</gene>
<dbReference type="GeneID" id="16069730"/>
<evidence type="ECO:0000313" key="1">
    <source>
        <dbReference type="EMBL" id="EGD79419.1"/>
    </source>
</evidence>
<dbReference type="AlphaFoldDB" id="F2UP64"/>
<dbReference type="InParanoid" id="F2UP64"/>
<proteinExistence type="predicted"/>
<accession>F2UP64</accession>
<reference evidence="1" key="1">
    <citation type="submission" date="2009-08" db="EMBL/GenBank/DDBJ databases">
        <title>Annotation of Salpingoeca rosetta.</title>
        <authorList>
            <consortium name="The Broad Institute Genome Sequencing Platform"/>
            <person name="Russ C."/>
            <person name="Cuomo C."/>
            <person name="Burger G."/>
            <person name="Gray M.W."/>
            <person name="Holland P.W.H."/>
            <person name="King N."/>
            <person name="Lang F.B.F."/>
            <person name="Roger A.J."/>
            <person name="Ruiz-Trillo I."/>
            <person name="Young S.K."/>
            <person name="Zeng Q."/>
            <person name="Gargeya S."/>
            <person name="Alvarado L."/>
            <person name="Berlin A."/>
            <person name="Chapman S.B."/>
            <person name="Chen Z."/>
            <person name="Freedman E."/>
            <person name="Gellesch M."/>
            <person name="Goldberg J."/>
            <person name="Griggs A."/>
            <person name="Gujja S."/>
            <person name="Heilman E."/>
            <person name="Heiman D."/>
            <person name="Howarth C."/>
            <person name="Mehta T."/>
            <person name="Neiman D."/>
            <person name="Pearson M."/>
            <person name="Roberts A."/>
            <person name="Saif S."/>
            <person name="Shea T."/>
            <person name="Shenoy N."/>
            <person name="Sisk P."/>
            <person name="Stolte C."/>
            <person name="Sykes S."/>
            <person name="White J."/>
            <person name="Yandava C."/>
            <person name="Haas B."/>
            <person name="Nusbaum C."/>
            <person name="Birren B."/>
        </authorList>
    </citation>
    <scope>NUCLEOTIDE SEQUENCE [LARGE SCALE GENOMIC DNA]</scope>
    <source>
        <strain evidence="1">ATCC 50818</strain>
    </source>
</reference>
<dbReference type="Pfam" id="PF13516">
    <property type="entry name" value="LRR_6"/>
    <property type="match status" value="1"/>
</dbReference>
<dbReference type="SMART" id="SM00368">
    <property type="entry name" value="LRR_RI"/>
    <property type="match status" value="1"/>
</dbReference>
<dbReference type="PANTHER" id="PTHR24114:SF50">
    <property type="entry name" value="RNI-LIKE PROTEIN"/>
    <property type="match status" value="1"/>
</dbReference>
<sequence length="232" mass="25761">MSGGQKTVSEEMEGLLAQTQIEDEEVKDLIRAIANNTSEPRANHGGMRALAVAVKDNTTVTRLDLSSNHISPEGAAALAQGLKHNATIARLNLHWNSLAVPSASDNGVLHVTKTRLWVDEQLLSLLSPDDLVAQLHPRLERRDLVALVDANNLEPGLDFKLSFMTAIGLSLVACQMRQLHHSDYCDDVLLKWITMLALREFAVVRSKQVLFAHRATMVFTHRPFIPFRVRCT</sequence>
<organism evidence="2">
    <name type="scientific">Salpingoeca rosetta (strain ATCC 50818 / BSB-021)</name>
    <dbReference type="NCBI Taxonomy" id="946362"/>
    <lineage>
        <taxon>Eukaryota</taxon>
        <taxon>Choanoflagellata</taxon>
        <taxon>Craspedida</taxon>
        <taxon>Salpingoecidae</taxon>
        <taxon>Salpingoeca</taxon>
    </lineage>
</organism>
<dbReference type="SUPFAM" id="SSF52047">
    <property type="entry name" value="RNI-like"/>
    <property type="match status" value="1"/>
</dbReference>
<dbReference type="InterPro" id="IPR032675">
    <property type="entry name" value="LRR_dom_sf"/>
</dbReference>